<comment type="caution">
    <text evidence="1">The sequence shown here is derived from an EMBL/GenBank/DDBJ whole genome shotgun (WGS) entry which is preliminary data.</text>
</comment>
<evidence type="ECO:0000313" key="1">
    <source>
        <dbReference type="EMBL" id="KAF0748134.1"/>
    </source>
</evidence>
<keyword evidence="2" id="KW-1185">Reference proteome</keyword>
<dbReference type="EMBL" id="VUJU01006595">
    <property type="protein sequence ID" value="KAF0748134.1"/>
    <property type="molecule type" value="Genomic_DNA"/>
</dbReference>
<reference evidence="1 2" key="1">
    <citation type="submission" date="2019-08" db="EMBL/GenBank/DDBJ databases">
        <title>Whole genome of Aphis craccivora.</title>
        <authorList>
            <person name="Voronova N.V."/>
            <person name="Shulinski R.S."/>
            <person name="Bandarenka Y.V."/>
            <person name="Zhorov D.G."/>
            <person name="Warner D."/>
        </authorList>
    </citation>
    <scope>NUCLEOTIDE SEQUENCE [LARGE SCALE GENOMIC DNA]</scope>
    <source>
        <strain evidence="1">180601</strain>
        <tissue evidence="1">Whole Body</tissue>
    </source>
</reference>
<keyword evidence="1" id="KW-0695">RNA-directed DNA polymerase</keyword>
<gene>
    <name evidence="1" type="ORF">FWK35_00018867</name>
</gene>
<keyword evidence="1" id="KW-0548">Nucleotidyltransferase</keyword>
<dbReference type="Proteomes" id="UP000478052">
    <property type="component" value="Unassembled WGS sequence"/>
</dbReference>
<protein>
    <submittedName>
        <fullName evidence="1">Reverse transcriptase domain-containing protein</fullName>
    </submittedName>
</protein>
<sequence length="86" mass="9756">MPTPTDAHQSANSLVAAVHKCCNTPNSHHLKQRKSVHWWTPETSRLRKESNYLRRTFQRKRKKLGAAASIMEAHNAKNKDGISASH</sequence>
<accession>A0A6G0Y362</accession>
<proteinExistence type="predicted"/>
<dbReference type="AlphaFoldDB" id="A0A6G0Y362"/>
<dbReference type="GO" id="GO:0003964">
    <property type="term" value="F:RNA-directed DNA polymerase activity"/>
    <property type="evidence" value="ECO:0007669"/>
    <property type="project" value="UniProtKB-KW"/>
</dbReference>
<name>A0A6G0Y362_APHCR</name>
<keyword evidence="1" id="KW-0808">Transferase</keyword>
<evidence type="ECO:0000313" key="2">
    <source>
        <dbReference type="Proteomes" id="UP000478052"/>
    </source>
</evidence>
<organism evidence="1 2">
    <name type="scientific">Aphis craccivora</name>
    <name type="common">Cowpea aphid</name>
    <dbReference type="NCBI Taxonomy" id="307492"/>
    <lineage>
        <taxon>Eukaryota</taxon>
        <taxon>Metazoa</taxon>
        <taxon>Ecdysozoa</taxon>
        <taxon>Arthropoda</taxon>
        <taxon>Hexapoda</taxon>
        <taxon>Insecta</taxon>
        <taxon>Pterygota</taxon>
        <taxon>Neoptera</taxon>
        <taxon>Paraneoptera</taxon>
        <taxon>Hemiptera</taxon>
        <taxon>Sternorrhyncha</taxon>
        <taxon>Aphidomorpha</taxon>
        <taxon>Aphidoidea</taxon>
        <taxon>Aphididae</taxon>
        <taxon>Aphidini</taxon>
        <taxon>Aphis</taxon>
        <taxon>Aphis</taxon>
    </lineage>
</organism>